<dbReference type="Proteomes" id="UP000585474">
    <property type="component" value="Unassembled WGS sequence"/>
</dbReference>
<dbReference type="AlphaFoldDB" id="A0A7J0FFH3"/>
<dbReference type="EMBL" id="BJWL01000011">
    <property type="protein sequence ID" value="GFY96647.1"/>
    <property type="molecule type" value="Genomic_DNA"/>
</dbReference>
<evidence type="ECO:0000313" key="3">
    <source>
        <dbReference type="Proteomes" id="UP000585474"/>
    </source>
</evidence>
<feature type="coiled-coil region" evidence="1">
    <location>
        <begin position="84"/>
        <end position="122"/>
    </location>
</feature>
<keyword evidence="1" id="KW-0175">Coiled coil</keyword>
<name>A0A7J0FFH3_9ERIC</name>
<accession>A0A7J0FFH3</accession>
<organism evidence="2 3">
    <name type="scientific">Actinidia rufa</name>
    <dbReference type="NCBI Taxonomy" id="165716"/>
    <lineage>
        <taxon>Eukaryota</taxon>
        <taxon>Viridiplantae</taxon>
        <taxon>Streptophyta</taxon>
        <taxon>Embryophyta</taxon>
        <taxon>Tracheophyta</taxon>
        <taxon>Spermatophyta</taxon>
        <taxon>Magnoliopsida</taxon>
        <taxon>eudicotyledons</taxon>
        <taxon>Gunneridae</taxon>
        <taxon>Pentapetalae</taxon>
        <taxon>asterids</taxon>
        <taxon>Ericales</taxon>
        <taxon>Actinidiaceae</taxon>
        <taxon>Actinidia</taxon>
    </lineage>
</organism>
<keyword evidence="3" id="KW-1185">Reference proteome</keyword>
<evidence type="ECO:0000256" key="1">
    <source>
        <dbReference type="SAM" id="Coils"/>
    </source>
</evidence>
<comment type="caution">
    <text evidence="2">The sequence shown here is derived from an EMBL/GenBank/DDBJ whole genome shotgun (WGS) entry which is preliminary data.</text>
</comment>
<gene>
    <name evidence="2" type="ORF">Acr_11g0009530</name>
</gene>
<protein>
    <submittedName>
        <fullName evidence="2">Uncharacterized protein</fullName>
    </submittedName>
</protein>
<sequence>MPRIDVETTCWVLLSIGLKILPLSLQLPLPLMTSLQPLLLQKRPHLSSKDLGGALSPASNGCAREISRLGHSVFKCTSQTIDCFEADQRRIEELERQISELCQALEDSKEAAKQGYEQGQEEGSLDEKEDSLLKKKMNLTIVAFWAVTTKYKTDVMRICNAFNSMGWTTGLKHVGIPKDSPHWTVMYPFGILAPFAPTLLPAEGQGGSPDTCALADSTAMPCRYFG</sequence>
<reference evidence="2 3" key="1">
    <citation type="submission" date="2019-07" db="EMBL/GenBank/DDBJ databases">
        <title>De Novo Assembly of kiwifruit Actinidia rufa.</title>
        <authorList>
            <person name="Sugita-Konishi S."/>
            <person name="Sato K."/>
            <person name="Mori E."/>
            <person name="Abe Y."/>
            <person name="Kisaki G."/>
            <person name="Hamano K."/>
            <person name="Suezawa K."/>
            <person name="Otani M."/>
            <person name="Fukuda T."/>
            <person name="Manabe T."/>
            <person name="Gomi K."/>
            <person name="Tabuchi M."/>
            <person name="Akimitsu K."/>
            <person name="Kataoka I."/>
        </authorList>
    </citation>
    <scope>NUCLEOTIDE SEQUENCE [LARGE SCALE GENOMIC DNA]</scope>
    <source>
        <strain evidence="3">cv. Fuchu</strain>
    </source>
</reference>
<evidence type="ECO:0000313" key="2">
    <source>
        <dbReference type="EMBL" id="GFY96647.1"/>
    </source>
</evidence>
<proteinExistence type="predicted"/>